<dbReference type="Pfam" id="PF12705">
    <property type="entry name" value="PDDEXK_1"/>
    <property type="match status" value="1"/>
</dbReference>
<dbReference type="RefSeq" id="WP_014699355.1">
    <property type="nucleotide sequence ID" value="NC_017845.1"/>
</dbReference>
<evidence type="ECO:0000313" key="5">
    <source>
        <dbReference type="Proteomes" id="UP001194579"/>
    </source>
</evidence>
<evidence type="ECO:0000313" key="4">
    <source>
        <dbReference type="Proteomes" id="UP000008044"/>
    </source>
</evidence>
<dbReference type="eggNOG" id="COG2887">
    <property type="taxonomic scope" value="Bacteria"/>
</dbReference>
<evidence type="ECO:0000313" key="3">
    <source>
        <dbReference type="EMBL" id="MBI0556364.1"/>
    </source>
</evidence>
<dbReference type="PATRIC" id="fig|1166016.3.peg.1622"/>
<name>A0A0H3I0V3_PECPM</name>
<keyword evidence="5" id="KW-1185">Reference proteome</keyword>
<reference evidence="2" key="2">
    <citation type="submission" date="2012-03" db="EMBL/GenBank/DDBJ databases">
        <authorList>
            <person name="Koskinen P."/>
            <person name="Laine P."/>
            <person name="Niemi O."/>
            <person name="Nykyri J."/>
            <person name="Harjunpaa H."/>
            <person name="Auvinen P."/>
            <person name="Paulin L."/>
            <person name="Pirhonen M."/>
            <person name="Palva T."/>
            <person name="Holm L."/>
        </authorList>
    </citation>
    <scope>NUCLEOTIDE SEQUENCE</scope>
    <source>
        <strain evidence="2">SCC3193</strain>
    </source>
</reference>
<feature type="domain" description="PD-(D/E)XK endonuclease-like" evidence="1">
    <location>
        <begin position="14"/>
        <end position="273"/>
    </location>
</feature>
<dbReference type="Proteomes" id="UP000008044">
    <property type="component" value="Chromosome"/>
</dbReference>
<dbReference type="EMBL" id="CP003415">
    <property type="protein sequence ID" value="AFI89697.1"/>
    <property type="molecule type" value="Genomic_DNA"/>
</dbReference>
<dbReference type="STRING" id="1905730.W5S_1605"/>
<reference evidence="5" key="3">
    <citation type="submission" date="2023-07" db="EMBL/GenBank/DDBJ databases">
        <title>Identification of Pectobacterium versatile causing blackleg of potato from New York State with a whole genome sequencing approach.</title>
        <authorList>
            <person name="Ma X."/>
            <person name="Swingle B."/>
        </authorList>
    </citation>
    <scope>NUCLEOTIDE SEQUENCE [LARGE SCALE GENOMIC DNA]</scope>
    <source>
        <strain evidence="5">NY1588A</strain>
    </source>
</reference>
<dbReference type="InterPro" id="IPR038726">
    <property type="entry name" value="PDDEXK_AddAB-type"/>
</dbReference>
<dbReference type="Gene3D" id="3.90.320.10">
    <property type="match status" value="1"/>
</dbReference>
<dbReference type="Proteomes" id="UP001194579">
    <property type="component" value="Unassembled WGS sequence"/>
</dbReference>
<reference evidence="2 4" key="1">
    <citation type="journal article" date="2012" name="J. Bacteriol.">
        <title>Genome sequence of Pectobacterium sp. strain SCC3193.</title>
        <authorList>
            <person name="Koskinen J.P."/>
            <person name="Laine P."/>
            <person name="Niemi O."/>
            <person name="Nykyri J."/>
            <person name="Harjunpaa H."/>
            <person name="Auvinen P."/>
            <person name="Paulin L."/>
            <person name="Pirhonen M."/>
            <person name="Palva T."/>
            <person name="Holm L."/>
        </authorList>
    </citation>
    <scope>NUCLEOTIDE SEQUENCE [LARGE SCALE GENOMIC DNA]</scope>
    <source>
        <strain evidence="2 4">SCC3193</strain>
    </source>
</reference>
<dbReference type="EMBL" id="WABS01000042">
    <property type="protein sequence ID" value="MBI0556364.1"/>
    <property type="molecule type" value="Genomic_DNA"/>
</dbReference>
<sequence>MNALALARTRPALPSKLGVFMACPARYLLESEPHTIQQVSLHPRTILGSAVHWLVNTVQKDLDGTPASFVELLESTFISALSNTKRAGPITEWVLQRYGISGIISRQILLEQVRYAKSITKPFVERGKYSPIRLEKREGIIPFGREKLLTSSKFNIIGRADLIYQTDSGAIRVVDFKTGKVMDETNQPKDHYLLQIAAYGMMVKEQIPGVDIELELAGASDCWTGILDAFLNDRLINVLNKLNNTLPLNKALYSEALIQTGKHCVTCISRCSCPLYRERLQQYLQQHQFCPEFFGSDILGRLVNVKAEGSLITLRVQLANGYTVKIFRIPAGFIPEPERSVGRFISMYGMNRLGLCAEGRFPRNYYVIDSQDPKQSAFQFFLRLE</sequence>
<evidence type="ECO:0000313" key="2">
    <source>
        <dbReference type="EMBL" id="AFI89697.1"/>
    </source>
</evidence>
<protein>
    <submittedName>
        <fullName evidence="3">PD-(D/E)XK nuclease family protein</fullName>
    </submittedName>
</protein>
<gene>
    <name evidence="2" type="ordered locus">W5S_1605</name>
    <name evidence="3" type="ORF">F6Q06_17995</name>
</gene>
<dbReference type="AlphaFoldDB" id="A0A0H3I0V3"/>
<dbReference type="KEGG" id="pec:W5S_1605"/>
<reference evidence="3" key="4">
    <citation type="submission" date="2024-05" db="EMBL/GenBank/DDBJ databases">
        <title>Identification of Pectobacterium versatile causing blackleg of potato from New York State with a whole genome sequencing approach.</title>
        <authorList>
            <person name="Ma X."/>
            <person name="Swingle B."/>
        </authorList>
    </citation>
    <scope>NUCLEOTIDE SEQUENCE</scope>
    <source>
        <strain evidence="3">NY1588A</strain>
    </source>
</reference>
<dbReference type="InterPro" id="IPR011604">
    <property type="entry name" value="PDDEXK-like_dom_sf"/>
</dbReference>
<organism evidence="2 4">
    <name type="scientific">Pectobacterium parmentieri</name>
    <dbReference type="NCBI Taxonomy" id="1905730"/>
    <lineage>
        <taxon>Bacteria</taxon>
        <taxon>Pseudomonadati</taxon>
        <taxon>Pseudomonadota</taxon>
        <taxon>Gammaproteobacteria</taxon>
        <taxon>Enterobacterales</taxon>
        <taxon>Pectobacteriaceae</taxon>
        <taxon>Pectobacterium</taxon>
    </lineage>
</organism>
<dbReference type="HOGENOM" id="CLU_847018_0_0_6"/>
<proteinExistence type="predicted"/>
<accession>A0A0H3I0V3</accession>
<evidence type="ECO:0000259" key="1">
    <source>
        <dbReference type="Pfam" id="PF12705"/>
    </source>
</evidence>